<keyword evidence="3" id="KW-1185">Reference proteome</keyword>
<dbReference type="STRING" id="3088.A0A383W602"/>
<dbReference type="Proteomes" id="UP000256970">
    <property type="component" value="Unassembled WGS sequence"/>
</dbReference>
<sequence length="527" mass="56578">MGAKPASAPIGETIRQAFTPETYKEAVDAFSKMVGNAYNMNGRFGVDPAQLKAMGLPDQYLQAAQTLRNNFRQGLADLTQGSLLANASLAGIGNGSIVQSIMSSAVPMTLAQDGTPQLPLLNAVGTWLGQRVQEAVQGESQPGGRLAGLLNIATPSGRKLQQLEETPLGAAAAAGDEESPDAAAAAVRDIERIRAYVADLARLAAEVMEHADPEDDEEEDDEADDGEQAADEWEDVDDDDRAPAEASKRKLQQAGTPPPPASFTATPNGPNPFTGIANAFRFIFSNTFDWFRARGLYGLVPVIADIRGFLARYNWIGDLLLLIATPVENLVNANFFPLPQTNDDFTALVRRFFSDYCTYEEVASSAQVLGGFVGPTFRIELKPVSCPIYADPVLGRSYVSFADCDPAQLIIRTTPLQVTEAYLSAAEYKGAECKYTEVYGIDTNLNLGGGAQQFTFRRSTQGIDIVPTLIQINPDLRFFPYRGPEGVPDPGAGIQLTAANNVARNATGTFTDPLIRLEAQNAAEDGN</sequence>
<protein>
    <submittedName>
        <fullName evidence="2">Uncharacterized protein</fullName>
    </submittedName>
</protein>
<dbReference type="EMBL" id="FNXT01001144">
    <property type="protein sequence ID" value="SZX72633.1"/>
    <property type="molecule type" value="Genomic_DNA"/>
</dbReference>
<dbReference type="AlphaFoldDB" id="A0A383W602"/>
<feature type="compositionally biased region" description="Acidic residues" evidence="1">
    <location>
        <begin position="212"/>
        <end position="240"/>
    </location>
</feature>
<organism evidence="2 3">
    <name type="scientific">Tetradesmus obliquus</name>
    <name type="common">Green alga</name>
    <name type="synonym">Acutodesmus obliquus</name>
    <dbReference type="NCBI Taxonomy" id="3088"/>
    <lineage>
        <taxon>Eukaryota</taxon>
        <taxon>Viridiplantae</taxon>
        <taxon>Chlorophyta</taxon>
        <taxon>core chlorophytes</taxon>
        <taxon>Chlorophyceae</taxon>
        <taxon>CS clade</taxon>
        <taxon>Sphaeropleales</taxon>
        <taxon>Scenedesmaceae</taxon>
        <taxon>Tetradesmus</taxon>
    </lineage>
</organism>
<feature type="region of interest" description="Disordered" evidence="1">
    <location>
        <begin position="209"/>
        <end position="269"/>
    </location>
</feature>
<proteinExistence type="predicted"/>
<reference evidence="2 3" key="1">
    <citation type="submission" date="2016-10" db="EMBL/GenBank/DDBJ databases">
        <authorList>
            <person name="Cai Z."/>
        </authorList>
    </citation>
    <scope>NUCLEOTIDE SEQUENCE [LARGE SCALE GENOMIC DNA]</scope>
</reference>
<evidence type="ECO:0000313" key="3">
    <source>
        <dbReference type="Proteomes" id="UP000256970"/>
    </source>
</evidence>
<evidence type="ECO:0000313" key="2">
    <source>
        <dbReference type="EMBL" id="SZX72633.1"/>
    </source>
</evidence>
<name>A0A383W602_TETOB</name>
<accession>A0A383W602</accession>
<gene>
    <name evidence="2" type="ORF">BQ4739_LOCUS12789</name>
</gene>
<evidence type="ECO:0000256" key="1">
    <source>
        <dbReference type="SAM" id="MobiDB-lite"/>
    </source>
</evidence>